<dbReference type="Proteomes" id="UP001054945">
    <property type="component" value="Unassembled WGS sequence"/>
</dbReference>
<gene>
    <name evidence="1" type="ORF">CEXT_553221</name>
</gene>
<dbReference type="EMBL" id="BPLR01014121">
    <property type="protein sequence ID" value="GIY66470.1"/>
    <property type="molecule type" value="Genomic_DNA"/>
</dbReference>
<proteinExistence type="predicted"/>
<comment type="caution">
    <text evidence="1">The sequence shown here is derived from an EMBL/GenBank/DDBJ whole genome shotgun (WGS) entry which is preliminary data.</text>
</comment>
<name>A0AAV4V938_CAEEX</name>
<organism evidence="1 2">
    <name type="scientific">Caerostris extrusa</name>
    <name type="common">Bark spider</name>
    <name type="synonym">Caerostris bankana</name>
    <dbReference type="NCBI Taxonomy" id="172846"/>
    <lineage>
        <taxon>Eukaryota</taxon>
        <taxon>Metazoa</taxon>
        <taxon>Ecdysozoa</taxon>
        <taxon>Arthropoda</taxon>
        <taxon>Chelicerata</taxon>
        <taxon>Arachnida</taxon>
        <taxon>Araneae</taxon>
        <taxon>Araneomorphae</taxon>
        <taxon>Entelegynae</taxon>
        <taxon>Araneoidea</taxon>
        <taxon>Araneidae</taxon>
        <taxon>Caerostris</taxon>
    </lineage>
</organism>
<dbReference type="AlphaFoldDB" id="A0AAV4V938"/>
<reference evidence="1 2" key="1">
    <citation type="submission" date="2021-06" db="EMBL/GenBank/DDBJ databases">
        <title>Caerostris extrusa draft genome.</title>
        <authorList>
            <person name="Kono N."/>
            <person name="Arakawa K."/>
        </authorList>
    </citation>
    <scope>NUCLEOTIDE SEQUENCE [LARGE SCALE GENOMIC DNA]</scope>
</reference>
<accession>A0AAV4V938</accession>
<evidence type="ECO:0000313" key="1">
    <source>
        <dbReference type="EMBL" id="GIY66470.1"/>
    </source>
</evidence>
<evidence type="ECO:0000313" key="2">
    <source>
        <dbReference type="Proteomes" id="UP001054945"/>
    </source>
</evidence>
<keyword evidence="2" id="KW-1185">Reference proteome</keyword>
<protein>
    <submittedName>
        <fullName evidence="1">Uncharacterized protein</fullName>
    </submittedName>
</protein>
<sequence>MWQISEKRTKINSIQSSNSTVTTAVEKAEILANTLQEQFQENPSTNNHIESEVENTISSFFAINNSPTFTAPHTKASTIVTIISKSVKLRGLIV</sequence>